<dbReference type="Pfam" id="PF06234">
    <property type="entry name" value="TmoB"/>
    <property type="match status" value="1"/>
</dbReference>
<dbReference type="Proteomes" id="UP001330812">
    <property type="component" value="Chromosome"/>
</dbReference>
<proteinExistence type="predicted"/>
<accession>A0ABZ1IIH2</accession>
<evidence type="ECO:0000313" key="2">
    <source>
        <dbReference type="Proteomes" id="UP001330812"/>
    </source>
</evidence>
<dbReference type="EMBL" id="CP142149">
    <property type="protein sequence ID" value="WSE33518.1"/>
    <property type="molecule type" value="Genomic_DNA"/>
</dbReference>
<dbReference type="InterPro" id="IPR009355">
    <property type="entry name" value="Toluene_mOase_B"/>
</dbReference>
<name>A0ABZ1IIH2_9PSEU</name>
<protein>
    <submittedName>
        <fullName evidence="1">Toluene-4-monooxygenase system B family protein</fullName>
    </submittedName>
</protein>
<gene>
    <name evidence="1" type="ORF">VSH64_15625</name>
</gene>
<organism evidence="1 2">
    <name type="scientific">Amycolatopsis rhabdoformis</name>
    <dbReference type="NCBI Taxonomy" id="1448059"/>
    <lineage>
        <taxon>Bacteria</taxon>
        <taxon>Bacillati</taxon>
        <taxon>Actinomycetota</taxon>
        <taxon>Actinomycetes</taxon>
        <taxon>Pseudonocardiales</taxon>
        <taxon>Pseudonocardiaceae</taxon>
        <taxon>Amycolatopsis</taxon>
    </lineage>
</organism>
<dbReference type="InterPro" id="IPR036713">
    <property type="entry name" value="TmoB-like_sf"/>
</dbReference>
<reference evidence="1 2" key="1">
    <citation type="journal article" date="2015" name="Int. J. Syst. Evol. Microbiol.">
        <title>Amycolatopsis rhabdoformis sp. nov., an actinomycete isolated from a tropical forest soil.</title>
        <authorList>
            <person name="Souza W.R."/>
            <person name="Silva R.E."/>
            <person name="Goodfellow M."/>
            <person name="Busarakam K."/>
            <person name="Figueiro F.S."/>
            <person name="Ferreira D."/>
            <person name="Rodrigues-Filho E."/>
            <person name="Moraes L.A.B."/>
            <person name="Zucchi T.D."/>
        </authorList>
    </citation>
    <scope>NUCLEOTIDE SEQUENCE [LARGE SCALE GENOMIC DNA]</scope>
    <source>
        <strain evidence="1 2">NCIMB 14900</strain>
    </source>
</reference>
<dbReference type="Gene3D" id="3.10.20.270">
    <property type="entry name" value="TmoB-like"/>
    <property type="match status" value="1"/>
</dbReference>
<dbReference type="SUPFAM" id="SSF110814">
    <property type="entry name" value="TmoB-like"/>
    <property type="match status" value="1"/>
</dbReference>
<sequence>MGSPMPVVAHFRGDFLYNLVLIEDTDTIEQVALACAAHSVGRRVPELDRALRVEHDGRFLDPTRSAAEEGVQPMDEVLVSYADS</sequence>
<evidence type="ECO:0000313" key="1">
    <source>
        <dbReference type="EMBL" id="WSE33518.1"/>
    </source>
</evidence>
<dbReference type="RefSeq" id="WP_326836316.1">
    <property type="nucleotide sequence ID" value="NZ_CP142149.1"/>
</dbReference>
<keyword evidence="2" id="KW-1185">Reference proteome</keyword>